<protein>
    <submittedName>
        <fullName evidence="2">Uncharacterized protein</fullName>
    </submittedName>
</protein>
<evidence type="ECO:0000256" key="1">
    <source>
        <dbReference type="SAM" id="MobiDB-lite"/>
    </source>
</evidence>
<feature type="region of interest" description="Disordered" evidence="1">
    <location>
        <begin position="196"/>
        <end position="232"/>
    </location>
</feature>
<organism evidence="2 3">
    <name type="scientific">Crepidotus variabilis</name>
    <dbReference type="NCBI Taxonomy" id="179855"/>
    <lineage>
        <taxon>Eukaryota</taxon>
        <taxon>Fungi</taxon>
        <taxon>Dikarya</taxon>
        <taxon>Basidiomycota</taxon>
        <taxon>Agaricomycotina</taxon>
        <taxon>Agaricomycetes</taxon>
        <taxon>Agaricomycetidae</taxon>
        <taxon>Agaricales</taxon>
        <taxon>Agaricineae</taxon>
        <taxon>Crepidotaceae</taxon>
        <taxon>Crepidotus</taxon>
    </lineage>
</organism>
<accession>A0A9P6EI49</accession>
<proteinExistence type="predicted"/>
<evidence type="ECO:0000313" key="2">
    <source>
        <dbReference type="EMBL" id="KAF9529318.1"/>
    </source>
</evidence>
<sequence>MASCQTWATSTHFRHPWLDSKSMKRKRPEVFSAEEDLVDLGLPLNTAPTSTVPLPTNSSKRRRYTNLENGFAHLTLSGTTSLPHTPISNDIRIQEVVCPPVMDAEMSVEAMAPLSYVVEEPSIPDVKMKTSSWYEPEPDRIVITDLDSFTEEDEDEEQPVTVNTSLLEKIRSLESPKVPLIHPASNELALILFRPPPRFGDLKEETEDKEKDEQVGRDHIPQPDEDAMDVEP</sequence>
<gene>
    <name evidence="2" type="ORF">CPB83DRAFT_853066</name>
</gene>
<name>A0A9P6EI49_9AGAR</name>
<dbReference type="OrthoDB" id="3364141at2759"/>
<dbReference type="Proteomes" id="UP000807306">
    <property type="component" value="Unassembled WGS sequence"/>
</dbReference>
<keyword evidence="3" id="KW-1185">Reference proteome</keyword>
<feature type="compositionally biased region" description="Acidic residues" evidence="1">
    <location>
        <begin position="223"/>
        <end position="232"/>
    </location>
</feature>
<dbReference type="AlphaFoldDB" id="A0A9P6EI49"/>
<dbReference type="EMBL" id="MU157847">
    <property type="protein sequence ID" value="KAF9529318.1"/>
    <property type="molecule type" value="Genomic_DNA"/>
</dbReference>
<evidence type="ECO:0000313" key="3">
    <source>
        <dbReference type="Proteomes" id="UP000807306"/>
    </source>
</evidence>
<feature type="compositionally biased region" description="Basic and acidic residues" evidence="1">
    <location>
        <begin position="200"/>
        <end position="222"/>
    </location>
</feature>
<reference evidence="2" key="1">
    <citation type="submission" date="2020-11" db="EMBL/GenBank/DDBJ databases">
        <authorList>
            <consortium name="DOE Joint Genome Institute"/>
            <person name="Ahrendt S."/>
            <person name="Riley R."/>
            <person name="Andreopoulos W."/>
            <person name="Labutti K."/>
            <person name="Pangilinan J."/>
            <person name="Ruiz-Duenas F.J."/>
            <person name="Barrasa J.M."/>
            <person name="Sanchez-Garcia M."/>
            <person name="Camarero S."/>
            <person name="Miyauchi S."/>
            <person name="Serrano A."/>
            <person name="Linde D."/>
            <person name="Babiker R."/>
            <person name="Drula E."/>
            <person name="Ayuso-Fernandez I."/>
            <person name="Pacheco R."/>
            <person name="Padilla G."/>
            <person name="Ferreira P."/>
            <person name="Barriuso J."/>
            <person name="Kellner H."/>
            <person name="Castanera R."/>
            <person name="Alfaro M."/>
            <person name="Ramirez L."/>
            <person name="Pisabarro A.G."/>
            <person name="Kuo A."/>
            <person name="Tritt A."/>
            <person name="Lipzen A."/>
            <person name="He G."/>
            <person name="Yan M."/>
            <person name="Ng V."/>
            <person name="Cullen D."/>
            <person name="Martin F."/>
            <person name="Rosso M.-N."/>
            <person name="Henrissat B."/>
            <person name="Hibbett D."/>
            <person name="Martinez A.T."/>
            <person name="Grigoriev I.V."/>
        </authorList>
    </citation>
    <scope>NUCLEOTIDE SEQUENCE</scope>
    <source>
        <strain evidence="2">CBS 506.95</strain>
    </source>
</reference>
<comment type="caution">
    <text evidence="2">The sequence shown here is derived from an EMBL/GenBank/DDBJ whole genome shotgun (WGS) entry which is preliminary data.</text>
</comment>